<accession>A0A0C2MA82</accession>
<dbReference type="EMBL" id="JWZT01004526">
    <property type="protein sequence ID" value="KII63910.1"/>
    <property type="molecule type" value="Genomic_DNA"/>
</dbReference>
<evidence type="ECO:0000313" key="1">
    <source>
        <dbReference type="EMBL" id="KII63910.1"/>
    </source>
</evidence>
<sequence length="104" mass="12040">MIYCREIEAVRPEVGNIRPATIFCPAREKFSNIYCNVAFDNILKHFSPFSDFTEVDKKAQGLLCCESVSVFKDYKIICYYVTKHAGYVIILSVEPRKTRAKYLD</sequence>
<organism evidence="1 2">
    <name type="scientific">Thelohanellus kitauei</name>
    <name type="common">Myxosporean</name>
    <dbReference type="NCBI Taxonomy" id="669202"/>
    <lineage>
        <taxon>Eukaryota</taxon>
        <taxon>Metazoa</taxon>
        <taxon>Cnidaria</taxon>
        <taxon>Myxozoa</taxon>
        <taxon>Myxosporea</taxon>
        <taxon>Bivalvulida</taxon>
        <taxon>Platysporina</taxon>
        <taxon>Myxobolidae</taxon>
        <taxon>Thelohanellus</taxon>
    </lineage>
</organism>
<reference evidence="1 2" key="1">
    <citation type="journal article" date="2014" name="Genome Biol. Evol.">
        <title>The genome of the myxosporean Thelohanellus kitauei shows adaptations to nutrient acquisition within its fish host.</title>
        <authorList>
            <person name="Yang Y."/>
            <person name="Xiong J."/>
            <person name="Zhou Z."/>
            <person name="Huo F."/>
            <person name="Miao W."/>
            <person name="Ran C."/>
            <person name="Liu Y."/>
            <person name="Zhang J."/>
            <person name="Feng J."/>
            <person name="Wang M."/>
            <person name="Wang M."/>
            <person name="Wang L."/>
            <person name="Yao B."/>
        </authorList>
    </citation>
    <scope>NUCLEOTIDE SEQUENCE [LARGE SCALE GENOMIC DNA]</scope>
    <source>
        <strain evidence="1">Wuqing</strain>
    </source>
</reference>
<keyword evidence="2" id="KW-1185">Reference proteome</keyword>
<dbReference type="Proteomes" id="UP000031668">
    <property type="component" value="Unassembled WGS sequence"/>
</dbReference>
<dbReference type="AlphaFoldDB" id="A0A0C2MA82"/>
<gene>
    <name evidence="1" type="ORF">RF11_03487</name>
</gene>
<comment type="caution">
    <text evidence="1">The sequence shown here is derived from an EMBL/GenBank/DDBJ whole genome shotgun (WGS) entry which is preliminary data.</text>
</comment>
<protein>
    <submittedName>
        <fullName evidence="1">Uncharacterized protein</fullName>
    </submittedName>
</protein>
<proteinExistence type="predicted"/>
<name>A0A0C2MA82_THEKT</name>
<evidence type="ECO:0000313" key="2">
    <source>
        <dbReference type="Proteomes" id="UP000031668"/>
    </source>
</evidence>